<keyword evidence="10" id="KW-1185">Reference proteome</keyword>
<gene>
    <name evidence="9" type="ORF">NKR23_g11800</name>
</gene>
<comment type="caution">
    <text evidence="9">The sequence shown here is derived from an EMBL/GenBank/DDBJ whole genome shotgun (WGS) entry which is preliminary data.</text>
</comment>
<dbReference type="PANTHER" id="PTHR24305">
    <property type="entry name" value="CYTOCHROME P450"/>
    <property type="match status" value="1"/>
</dbReference>
<evidence type="ECO:0000256" key="8">
    <source>
        <dbReference type="SAM" id="Phobius"/>
    </source>
</evidence>
<keyword evidence="8" id="KW-0472">Membrane</keyword>
<keyword evidence="3 6" id="KW-0349">Heme</keyword>
<dbReference type="InterPro" id="IPR017972">
    <property type="entry name" value="Cyt_P450_CS"/>
</dbReference>
<dbReference type="PRINTS" id="PR00385">
    <property type="entry name" value="P450"/>
</dbReference>
<evidence type="ECO:0000256" key="4">
    <source>
        <dbReference type="ARBA" id="ARBA00022723"/>
    </source>
</evidence>
<evidence type="ECO:0000313" key="9">
    <source>
        <dbReference type="EMBL" id="KAJ9131232.1"/>
    </source>
</evidence>
<evidence type="ECO:0000256" key="3">
    <source>
        <dbReference type="ARBA" id="ARBA00022617"/>
    </source>
</evidence>
<sequence length="530" mass="58946">MDTYNFHAPPVVPFALSWMLVTSEIGIFLIGFLGIKLARALSWPYYFSDLRNLPGPKDDQFLVGQALRLLRTPGPNDLYVGWMRQWPEAPFIRYVGFFGSEVLLVNSVAAHRGVLQTKAYSFVKPAFFEKLVGEIIGKGLLFSVGAEHKRQRRLLADGIVKRGIVAWVLADTAKAKSLKVHFDRAIDKAGGVIEVTVESLFTKTTLDVVGVAILGVELGNLTSSTSSLDFEQCYHAVLAQPGIGKLITFINPFIPLRWLPVEANRSFIRANTELHRMLREAAQQRFKDVKAREEGGAGAEQTEGRDLLTFMVEASLAENEVLTEHEVMELLFQFVAAGHETTAGALTWTTYALAMHPDVQIRLREEIRSTLKEQPEPDYATIEGMHDLNNVVRESLRLYSPTLTAPREAGEDVEIAGVMIPKGTAVVVIPAMTQLNPAIWGEEVERFDPDRWDRLGSGEAASPYAFPVFSNGPRVCIGKAFAMLAVKTVLVEMVRQFTFEPVDREIRLDNPALTLKPTGGLRVKVRRVTE</sequence>
<keyword evidence="8" id="KW-0812">Transmembrane</keyword>
<dbReference type="GO" id="GO:0004497">
    <property type="term" value="F:monooxygenase activity"/>
    <property type="evidence" value="ECO:0007669"/>
    <property type="project" value="UniProtKB-KW"/>
</dbReference>
<evidence type="ECO:0000256" key="2">
    <source>
        <dbReference type="ARBA" id="ARBA00010617"/>
    </source>
</evidence>
<dbReference type="Gene3D" id="1.10.630.10">
    <property type="entry name" value="Cytochrome P450"/>
    <property type="match status" value="1"/>
</dbReference>
<dbReference type="InterPro" id="IPR001128">
    <property type="entry name" value="Cyt_P450"/>
</dbReference>
<dbReference type="Proteomes" id="UP001174694">
    <property type="component" value="Unassembled WGS sequence"/>
</dbReference>
<dbReference type="GO" id="GO:0020037">
    <property type="term" value="F:heme binding"/>
    <property type="evidence" value="ECO:0007669"/>
    <property type="project" value="InterPro"/>
</dbReference>
<dbReference type="AlphaFoldDB" id="A0AA38RB17"/>
<dbReference type="EMBL" id="JANBVO010000070">
    <property type="protein sequence ID" value="KAJ9131232.1"/>
    <property type="molecule type" value="Genomic_DNA"/>
</dbReference>
<keyword evidence="8" id="KW-1133">Transmembrane helix</keyword>
<organism evidence="9 10">
    <name type="scientific">Pleurostoma richardsiae</name>
    <dbReference type="NCBI Taxonomy" id="41990"/>
    <lineage>
        <taxon>Eukaryota</taxon>
        <taxon>Fungi</taxon>
        <taxon>Dikarya</taxon>
        <taxon>Ascomycota</taxon>
        <taxon>Pezizomycotina</taxon>
        <taxon>Sordariomycetes</taxon>
        <taxon>Sordariomycetidae</taxon>
        <taxon>Calosphaeriales</taxon>
        <taxon>Pleurostomataceae</taxon>
        <taxon>Pleurostoma</taxon>
    </lineage>
</organism>
<evidence type="ECO:0000256" key="7">
    <source>
        <dbReference type="RuleBase" id="RU000461"/>
    </source>
</evidence>
<evidence type="ECO:0000313" key="10">
    <source>
        <dbReference type="Proteomes" id="UP001174694"/>
    </source>
</evidence>
<evidence type="ECO:0000256" key="1">
    <source>
        <dbReference type="ARBA" id="ARBA00001971"/>
    </source>
</evidence>
<dbReference type="GO" id="GO:0005506">
    <property type="term" value="F:iron ion binding"/>
    <property type="evidence" value="ECO:0007669"/>
    <property type="project" value="InterPro"/>
</dbReference>
<dbReference type="PANTHER" id="PTHR24305:SF166">
    <property type="entry name" value="CYTOCHROME P450 12A4, MITOCHONDRIAL-RELATED"/>
    <property type="match status" value="1"/>
</dbReference>
<dbReference type="SUPFAM" id="SSF48264">
    <property type="entry name" value="Cytochrome P450"/>
    <property type="match status" value="1"/>
</dbReference>
<evidence type="ECO:0000256" key="6">
    <source>
        <dbReference type="PIRSR" id="PIRSR602401-1"/>
    </source>
</evidence>
<dbReference type="InterPro" id="IPR002401">
    <property type="entry name" value="Cyt_P450_E_grp-I"/>
</dbReference>
<keyword evidence="4 6" id="KW-0479">Metal-binding</keyword>
<reference evidence="9" key="1">
    <citation type="submission" date="2022-07" db="EMBL/GenBank/DDBJ databases">
        <title>Fungi with potential for degradation of polypropylene.</title>
        <authorList>
            <person name="Gostincar C."/>
        </authorList>
    </citation>
    <scope>NUCLEOTIDE SEQUENCE</scope>
    <source>
        <strain evidence="9">EXF-13308</strain>
    </source>
</reference>
<name>A0AA38RB17_9PEZI</name>
<dbReference type="GO" id="GO:0016705">
    <property type="term" value="F:oxidoreductase activity, acting on paired donors, with incorporation or reduction of molecular oxygen"/>
    <property type="evidence" value="ECO:0007669"/>
    <property type="project" value="InterPro"/>
</dbReference>
<dbReference type="InterPro" id="IPR050121">
    <property type="entry name" value="Cytochrome_P450_monoxygenase"/>
</dbReference>
<keyword evidence="5 6" id="KW-0408">Iron</keyword>
<accession>A0AA38RB17</accession>
<evidence type="ECO:0000256" key="5">
    <source>
        <dbReference type="ARBA" id="ARBA00023004"/>
    </source>
</evidence>
<comment type="cofactor">
    <cofactor evidence="1 6">
        <name>heme</name>
        <dbReference type="ChEBI" id="CHEBI:30413"/>
    </cofactor>
</comment>
<dbReference type="InterPro" id="IPR036396">
    <property type="entry name" value="Cyt_P450_sf"/>
</dbReference>
<protein>
    <submittedName>
        <fullName evidence="9">Cytochrome P450</fullName>
    </submittedName>
</protein>
<feature type="binding site" description="axial binding residue" evidence="6">
    <location>
        <position position="476"/>
    </location>
    <ligand>
        <name>heme</name>
        <dbReference type="ChEBI" id="CHEBI:30413"/>
    </ligand>
    <ligandPart>
        <name>Fe</name>
        <dbReference type="ChEBI" id="CHEBI:18248"/>
    </ligandPart>
</feature>
<keyword evidence="7" id="KW-0560">Oxidoreductase</keyword>
<feature type="transmembrane region" description="Helical" evidence="8">
    <location>
        <begin position="12"/>
        <end position="35"/>
    </location>
</feature>
<dbReference type="Pfam" id="PF00067">
    <property type="entry name" value="p450"/>
    <property type="match status" value="1"/>
</dbReference>
<keyword evidence="7" id="KW-0503">Monooxygenase</keyword>
<comment type="similarity">
    <text evidence="2 7">Belongs to the cytochrome P450 family.</text>
</comment>
<dbReference type="PROSITE" id="PS00086">
    <property type="entry name" value="CYTOCHROME_P450"/>
    <property type="match status" value="1"/>
</dbReference>
<proteinExistence type="inferred from homology"/>
<dbReference type="PRINTS" id="PR00463">
    <property type="entry name" value="EP450I"/>
</dbReference>